<sequence length="471" mass="52472">MRKKLETLYHTLKIKGLSPEQEDQILFEISLMGDLEGHMAGPESSLKKGSGFHTLTDSTLFLDSPEKQAVSITSVQSLDYLLQRDKQREKDGFPRKIRVGKMVKPGAGGNDKVVIIPTTVEEKLLHDKVRINEEGEGEGDDPGSGEGGSGDGEEGEVIGEQPVRPEQGGQGGAGQGEGGSHDVESNAYDLGKILTEQFELPNLKDKGKKRSLTRYTYDLTDKNRGFGQILDKKATLKRILQTNIALEKIKTGDVVDPCDLLISPKDRVYRILSREKDYESQAVVFFVRDYSGSMGGKPTELIVNQHVLIYSWLTYQYQNQVETRFILHDTEAKEVATFQEYYNLTVAGGTQVFTAYRLVNEIVANENLARDNNIYIFHGTDGDDWDTKGDRALPQLEKMLSYASRVGITIAENGYGISGQTEVEKYLRSSGLLEEKKEYLRLDVITKDTSETRLISGIRDLISLSEVEAKG</sequence>
<evidence type="ECO:0000313" key="3">
    <source>
        <dbReference type="Proteomes" id="UP000826725"/>
    </source>
</evidence>
<dbReference type="NCBIfam" id="NF003712">
    <property type="entry name" value="PRK05325.2-4"/>
    <property type="match status" value="1"/>
</dbReference>
<dbReference type="AlphaFoldDB" id="A0A8D5FWJ4"/>
<protein>
    <recommendedName>
        <fullName evidence="4">DUF444 family protein</fullName>
    </recommendedName>
</protein>
<evidence type="ECO:0008006" key="4">
    <source>
        <dbReference type="Google" id="ProtNLM"/>
    </source>
</evidence>
<feature type="region of interest" description="Disordered" evidence="1">
    <location>
        <begin position="126"/>
        <end position="185"/>
    </location>
</feature>
<reference evidence="2" key="1">
    <citation type="submission" date="2020-09" db="EMBL/GenBank/DDBJ databases">
        <title>Desulfogranum mesoprofundum gen. nov., sp. nov., a novel mesophilic, sulfate-reducing chemolithoautotroph isolated from a deep-sea hydrothermal vent chimney in the Suiyo Seamount.</title>
        <authorList>
            <person name="Hashimoto Y."/>
            <person name="Nakagawa S."/>
        </authorList>
    </citation>
    <scope>NUCLEOTIDE SEQUENCE</scope>
    <source>
        <strain evidence="2">KT2</strain>
    </source>
</reference>
<dbReference type="EMBL" id="AP024086">
    <property type="protein sequence ID" value="BCL62934.1"/>
    <property type="molecule type" value="Genomic_DNA"/>
</dbReference>
<gene>
    <name evidence="2" type="ORF">DGMP_36270</name>
</gene>
<dbReference type="Proteomes" id="UP000826725">
    <property type="component" value="Chromosome"/>
</dbReference>
<dbReference type="Pfam" id="PF04285">
    <property type="entry name" value="DUF444"/>
    <property type="match status" value="1"/>
</dbReference>
<accession>A0A8D5FWJ4</accession>
<feature type="compositionally biased region" description="Gly residues" evidence="1">
    <location>
        <begin position="168"/>
        <end position="178"/>
    </location>
</feature>
<evidence type="ECO:0000313" key="2">
    <source>
        <dbReference type="EMBL" id="BCL62934.1"/>
    </source>
</evidence>
<evidence type="ECO:0000256" key="1">
    <source>
        <dbReference type="SAM" id="MobiDB-lite"/>
    </source>
</evidence>
<dbReference type="InterPro" id="IPR006698">
    <property type="entry name" value="UPF0229"/>
</dbReference>
<name>A0A8D5FWJ4_9BACT</name>
<proteinExistence type="predicted"/>
<dbReference type="KEGG" id="dbk:DGMP_36270"/>
<keyword evidence="3" id="KW-1185">Reference proteome</keyword>
<dbReference type="RefSeq" id="WP_228855237.1">
    <property type="nucleotide sequence ID" value="NZ_AP024086.1"/>
</dbReference>
<dbReference type="PANTHER" id="PTHR30510">
    <property type="entry name" value="UPF0229 PROTEIN YEAH"/>
    <property type="match status" value="1"/>
</dbReference>
<feature type="compositionally biased region" description="Acidic residues" evidence="1">
    <location>
        <begin position="134"/>
        <end position="143"/>
    </location>
</feature>
<organism evidence="2 3">
    <name type="scientific">Desulfomarina profundi</name>
    <dbReference type="NCBI Taxonomy" id="2772557"/>
    <lineage>
        <taxon>Bacteria</taxon>
        <taxon>Pseudomonadati</taxon>
        <taxon>Thermodesulfobacteriota</taxon>
        <taxon>Desulfobulbia</taxon>
        <taxon>Desulfobulbales</taxon>
        <taxon>Desulfobulbaceae</taxon>
        <taxon>Desulfomarina</taxon>
    </lineage>
</organism>
<dbReference type="PANTHER" id="PTHR30510:SF2">
    <property type="entry name" value="UPF0229 PROTEIN YEAH"/>
    <property type="match status" value="1"/>
</dbReference>